<keyword evidence="10 13" id="KW-0472">Membrane</keyword>
<evidence type="ECO:0000256" key="7">
    <source>
        <dbReference type="ARBA" id="ARBA00023002"/>
    </source>
</evidence>
<evidence type="ECO:0000256" key="9">
    <source>
        <dbReference type="ARBA" id="ARBA00023098"/>
    </source>
</evidence>
<evidence type="ECO:0000256" key="10">
    <source>
        <dbReference type="ARBA" id="ARBA00023136"/>
    </source>
</evidence>
<keyword evidence="4 12" id="KW-0812">Transmembrane</keyword>
<organism evidence="15">
    <name type="scientific">Parietichytrium sp</name>
    <dbReference type="NCBI Taxonomy" id="1689869"/>
    <lineage>
        <taxon>Eukaryota</taxon>
        <taxon>Sar</taxon>
        <taxon>Stramenopiles</taxon>
        <taxon>Bigyra</taxon>
        <taxon>Labyrinthulomycetes</taxon>
        <taxon>Thraustochytrida</taxon>
        <taxon>Thraustochytriidae</taxon>
        <taxon>Parietichytrium</taxon>
    </lineage>
</organism>
<keyword evidence="7 12" id="KW-0560">Oxidoreductase</keyword>
<evidence type="ECO:0000256" key="6">
    <source>
        <dbReference type="ARBA" id="ARBA00022989"/>
    </source>
</evidence>
<dbReference type="AlphaFoldDB" id="A0A809VL47"/>
<accession>A0A809VL47</accession>
<evidence type="ECO:0000256" key="12">
    <source>
        <dbReference type="RuleBase" id="RU000581"/>
    </source>
</evidence>
<keyword evidence="9" id="KW-0443">Lipid metabolism</keyword>
<dbReference type="PANTHER" id="PTHR11351">
    <property type="entry name" value="ACYL-COA DESATURASE"/>
    <property type="match status" value="1"/>
</dbReference>
<dbReference type="InterPro" id="IPR005804">
    <property type="entry name" value="FA_desaturase_dom"/>
</dbReference>
<comment type="similarity">
    <text evidence="2 12">Belongs to the fatty acid desaturase type 1 family.</text>
</comment>
<evidence type="ECO:0000256" key="13">
    <source>
        <dbReference type="SAM" id="Phobius"/>
    </source>
</evidence>
<feature type="transmembrane region" description="Helical" evidence="13">
    <location>
        <begin position="124"/>
        <end position="143"/>
    </location>
</feature>
<dbReference type="Pfam" id="PF00487">
    <property type="entry name" value="FA_desaturase"/>
    <property type="match status" value="1"/>
</dbReference>
<comment type="domain">
    <text evidence="12">The histidine box domains are involved in binding the catalytic metal ions.</text>
</comment>
<proteinExistence type="evidence at transcript level"/>
<feature type="transmembrane region" description="Helical" evidence="13">
    <location>
        <begin position="29"/>
        <end position="47"/>
    </location>
</feature>
<protein>
    <submittedName>
        <fullName evidence="15">Delta9 desaturase</fullName>
    </submittedName>
</protein>
<evidence type="ECO:0000313" key="15">
    <source>
        <dbReference type="EMBL" id="BCB67646.1"/>
    </source>
</evidence>
<keyword evidence="11 12" id="KW-0275">Fatty acid biosynthesis</keyword>
<evidence type="ECO:0000256" key="3">
    <source>
        <dbReference type="ARBA" id="ARBA00022516"/>
    </source>
</evidence>
<feature type="transmembrane region" description="Helical" evidence="13">
    <location>
        <begin position="97"/>
        <end position="118"/>
    </location>
</feature>
<evidence type="ECO:0000256" key="1">
    <source>
        <dbReference type="ARBA" id="ARBA00004141"/>
    </source>
</evidence>
<evidence type="ECO:0000256" key="5">
    <source>
        <dbReference type="ARBA" id="ARBA00022832"/>
    </source>
</evidence>
<comment type="cofactor">
    <cofactor evidence="12">
        <name>Fe(2+)</name>
        <dbReference type="ChEBI" id="CHEBI:29033"/>
    </cofactor>
</comment>
<keyword evidence="5" id="KW-0276">Fatty acid metabolism</keyword>
<evidence type="ECO:0000256" key="8">
    <source>
        <dbReference type="ARBA" id="ARBA00023004"/>
    </source>
</evidence>
<keyword evidence="6 13" id="KW-1133">Transmembrane helix</keyword>
<dbReference type="InterPro" id="IPR015876">
    <property type="entry name" value="Acyl-CoA_DS"/>
</dbReference>
<reference evidence="15" key="1">
    <citation type="submission" date="2020-03" db="EMBL/GenBank/DDBJ databases">
        <title>A novel DHA synthesis system in thraustochytrids and its modification to produce EPA and n-3DPA.</title>
        <authorList>
            <person name="Ishibashi Y."/>
            <person name="Goda H."/>
            <person name="Hamaguchi R."/>
            <person name="Sakaguchi K."/>
            <person name="Sekiguchi T."/>
            <person name="Ishiwata Y."/>
            <person name="Okita Y."/>
            <person name="Mochinaga S."/>
            <person name="Ikeuchi S."/>
            <person name="Mizoguchi T."/>
            <person name="Mori K."/>
            <person name="Tashiro K."/>
            <person name="Okino N."/>
            <person name="Honda D."/>
            <person name="Hayashi M."/>
            <person name="Ito M."/>
        </authorList>
    </citation>
    <scope>NUCLEOTIDE SEQUENCE</scope>
    <source>
        <strain evidence="15">SEK358</strain>
    </source>
</reference>
<sequence length="394" mass="44963">MAAANLQTMQNASLVDADAQAEALYASRMMGITITLAIGGVMTYFGTRQPRDDAPMRIKDMPEGYKPRDELEQKAVDSYERKQELPLIPWLMANIRWVMATYITGVHVLAVVGLPYLLDCKVETLLALPVFYIFSGFGITGGAHRLWSHKAYKGYTPYRFFVMLCNSMANQGTIYHWSRDHRTHHKYSETKADPHNALRGFFYAHVGWLLFKKDPRVKFAGAHINMSDLAALPEIKLQRRFDPWWNLFWCFGFPTLVASIGWGESPTKAYFILGVLRYVLVLNATWLVNSAAHIWGGHPYEDSHPAENPSVAILSMGEGWHNWHHAFPHDYAASELGVSAQFNPTKLFIDFCAKIGLVYERRRATEMWSTRRKNKGYKNVDLVGPPFLRQRVVS</sequence>
<comment type="subcellular location">
    <subcellularLocation>
        <location evidence="1">Membrane</location>
        <topology evidence="1">Multi-pass membrane protein</topology>
    </subcellularLocation>
</comment>
<keyword evidence="3 12" id="KW-0444">Lipid biosynthesis</keyword>
<dbReference type="GO" id="GO:0005506">
    <property type="term" value="F:iron ion binding"/>
    <property type="evidence" value="ECO:0007669"/>
    <property type="project" value="TreeGrafter"/>
</dbReference>
<dbReference type="GO" id="GO:0004768">
    <property type="term" value="F:stearoyl-CoA 9-desaturase activity"/>
    <property type="evidence" value="ECO:0007669"/>
    <property type="project" value="TreeGrafter"/>
</dbReference>
<dbReference type="GO" id="GO:0005789">
    <property type="term" value="C:endoplasmic reticulum membrane"/>
    <property type="evidence" value="ECO:0007669"/>
    <property type="project" value="TreeGrafter"/>
</dbReference>
<evidence type="ECO:0000256" key="4">
    <source>
        <dbReference type="ARBA" id="ARBA00022692"/>
    </source>
</evidence>
<name>A0A809VL47_9STRA</name>
<feature type="domain" description="Fatty acid desaturase" evidence="14">
    <location>
        <begin position="126"/>
        <end position="329"/>
    </location>
</feature>
<dbReference type="CDD" id="cd03505">
    <property type="entry name" value="Delta9-FADS-like"/>
    <property type="match status" value="1"/>
</dbReference>
<gene>
    <name evidence="15" type="primary">des-1</name>
</gene>
<dbReference type="GO" id="GO:0006636">
    <property type="term" value="P:unsaturated fatty acid biosynthetic process"/>
    <property type="evidence" value="ECO:0007669"/>
    <property type="project" value="TreeGrafter"/>
</dbReference>
<evidence type="ECO:0000256" key="11">
    <source>
        <dbReference type="ARBA" id="ARBA00023160"/>
    </source>
</evidence>
<dbReference type="PRINTS" id="PR00075">
    <property type="entry name" value="FACDDSATRASE"/>
</dbReference>
<dbReference type="EMBL" id="LC530194">
    <property type="protein sequence ID" value="BCB67646.1"/>
    <property type="molecule type" value="mRNA"/>
</dbReference>
<keyword evidence="8" id="KW-0408">Iron</keyword>
<evidence type="ECO:0000259" key="14">
    <source>
        <dbReference type="Pfam" id="PF00487"/>
    </source>
</evidence>
<evidence type="ECO:0000256" key="2">
    <source>
        <dbReference type="ARBA" id="ARBA00009295"/>
    </source>
</evidence>
<dbReference type="PANTHER" id="PTHR11351:SF31">
    <property type="entry name" value="DESATURASE 1, ISOFORM A-RELATED"/>
    <property type="match status" value="1"/>
</dbReference>